<dbReference type="Proteomes" id="UP000642509">
    <property type="component" value="Unassembled WGS sequence"/>
</dbReference>
<organism evidence="3 4">
    <name type="scientific">Citricoccus zhacaiensis</name>
    <dbReference type="NCBI Taxonomy" id="489142"/>
    <lineage>
        <taxon>Bacteria</taxon>
        <taxon>Bacillati</taxon>
        <taxon>Actinomycetota</taxon>
        <taxon>Actinomycetes</taxon>
        <taxon>Micrococcales</taxon>
        <taxon>Micrococcaceae</taxon>
        <taxon>Citricoccus</taxon>
    </lineage>
</organism>
<dbReference type="SMART" id="SM00393">
    <property type="entry name" value="R3H"/>
    <property type="match status" value="1"/>
</dbReference>
<dbReference type="PROSITE" id="PS51061">
    <property type="entry name" value="R3H"/>
    <property type="match status" value="1"/>
</dbReference>
<evidence type="ECO:0000313" key="4">
    <source>
        <dbReference type="Proteomes" id="UP000642509"/>
    </source>
</evidence>
<feature type="compositionally biased region" description="Polar residues" evidence="1">
    <location>
        <begin position="42"/>
        <end position="56"/>
    </location>
</feature>
<protein>
    <recommendedName>
        <fullName evidence="2">R3H domain-containing protein</fullName>
    </recommendedName>
</protein>
<dbReference type="SUPFAM" id="SSF82708">
    <property type="entry name" value="R3H domain"/>
    <property type="match status" value="1"/>
</dbReference>
<dbReference type="CDD" id="cd02414">
    <property type="entry name" value="KH-II_Jag"/>
    <property type="match status" value="1"/>
</dbReference>
<evidence type="ECO:0000259" key="2">
    <source>
        <dbReference type="PROSITE" id="PS51061"/>
    </source>
</evidence>
<feature type="region of interest" description="Disordered" evidence="1">
    <location>
        <begin position="1"/>
        <end position="102"/>
    </location>
</feature>
<feature type="compositionally biased region" description="Polar residues" evidence="1">
    <location>
        <begin position="1"/>
        <end position="11"/>
    </location>
</feature>
<dbReference type="InterPro" id="IPR039247">
    <property type="entry name" value="KhpB"/>
</dbReference>
<gene>
    <name evidence="3" type="ORF">GCM10010977_10010</name>
</gene>
<dbReference type="InterPro" id="IPR001374">
    <property type="entry name" value="R3H_dom"/>
</dbReference>
<sequence length="253" mass="26694">MTMSDASSTPSGKAAESAETAEQAIGQSTERASDQAVDSAAEVSTGSATSTESRTPADSSSAEDESDQQDSGQQESAETDQSAVASPEASEDSDAPSASRLEEEGDIAADYVEELLDISDLDGDIDIEIRNGRTYVSVIAEEGDDRLRDLVGKDGKGLEALQELVRLAVLSATGNRSRLVLDVAGYRTERAQELEQLAQEAIVKVRETGEPLHLRPMGAYERKIVHDVIAEGGLASESEGEGPRRHVVVSSGV</sequence>
<evidence type="ECO:0000313" key="3">
    <source>
        <dbReference type="EMBL" id="GGO42948.1"/>
    </source>
</evidence>
<dbReference type="InterPro" id="IPR015946">
    <property type="entry name" value="KH_dom-like_a/b"/>
</dbReference>
<name>A0ABQ2LW58_9MICC</name>
<accession>A0ABQ2LW58</accession>
<dbReference type="EMBL" id="BMLQ01000002">
    <property type="protein sequence ID" value="GGO42948.1"/>
    <property type="molecule type" value="Genomic_DNA"/>
</dbReference>
<dbReference type="InterPro" id="IPR036867">
    <property type="entry name" value="R3H_dom_sf"/>
</dbReference>
<dbReference type="CDD" id="cd02644">
    <property type="entry name" value="R3H_jag"/>
    <property type="match status" value="1"/>
</dbReference>
<dbReference type="InterPro" id="IPR038008">
    <property type="entry name" value="Jag_KH"/>
</dbReference>
<comment type="caution">
    <text evidence="3">The sequence shown here is derived from an EMBL/GenBank/DDBJ whole genome shotgun (WGS) entry which is preliminary data.</text>
</comment>
<feature type="domain" description="R3H" evidence="2">
    <location>
        <begin position="188"/>
        <end position="253"/>
    </location>
</feature>
<reference evidence="4" key="1">
    <citation type="journal article" date="2019" name="Int. J. Syst. Evol. Microbiol.">
        <title>The Global Catalogue of Microorganisms (GCM) 10K type strain sequencing project: providing services to taxonomists for standard genome sequencing and annotation.</title>
        <authorList>
            <consortium name="The Broad Institute Genomics Platform"/>
            <consortium name="The Broad Institute Genome Sequencing Center for Infectious Disease"/>
            <person name="Wu L."/>
            <person name="Ma J."/>
        </authorList>
    </citation>
    <scope>NUCLEOTIDE SEQUENCE [LARGE SCALE GENOMIC DNA]</scope>
    <source>
        <strain evidence="4">CGMCC 1.7064</strain>
    </source>
</reference>
<dbReference type="PANTHER" id="PTHR35800:SF1">
    <property type="entry name" value="RNA-BINDING PROTEIN KHPB"/>
    <property type="match status" value="1"/>
</dbReference>
<dbReference type="PANTHER" id="PTHR35800">
    <property type="entry name" value="PROTEIN JAG"/>
    <property type="match status" value="1"/>
</dbReference>
<evidence type="ECO:0000256" key="1">
    <source>
        <dbReference type="SAM" id="MobiDB-lite"/>
    </source>
</evidence>
<feature type="compositionally biased region" description="Low complexity" evidence="1">
    <location>
        <begin position="69"/>
        <end position="88"/>
    </location>
</feature>
<dbReference type="Gene3D" id="3.30.1370.50">
    <property type="entry name" value="R3H-like domain"/>
    <property type="match status" value="1"/>
</dbReference>
<proteinExistence type="predicted"/>
<dbReference type="Pfam" id="PF01424">
    <property type="entry name" value="R3H"/>
    <property type="match status" value="1"/>
</dbReference>
<dbReference type="InterPro" id="IPR034079">
    <property type="entry name" value="R3H_KhpB"/>
</dbReference>
<keyword evidence="4" id="KW-1185">Reference proteome</keyword>
<dbReference type="Gene3D" id="3.30.300.20">
    <property type="match status" value="1"/>
</dbReference>